<name>Q08RP0_STIAD</name>
<organism evidence="2 3">
    <name type="scientific">Stigmatella aurantiaca (strain DW4/3-1)</name>
    <dbReference type="NCBI Taxonomy" id="378806"/>
    <lineage>
        <taxon>Bacteria</taxon>
        <taxon>Pseudomonadati</taxon>
        <taxon>Myxococcota</taxon>
        <taxon>Myxococcia</taxon>
        <taxon>Myxococcales</taxon>
        <taxon>Cystobacterineae</taxon>
        <taxon>Archangiaceae</taxon>
        <taxon>Stigmatella</taxon>
    </lineage>
</organism>
<feature type="region of interest" description="Disordered" evidence="1">
    <location>
        <begin position="20"/>
        <end position="40"/>
    </location>
</feature>
<sequence length="40" mass="4268">MNGYNRGRLTGIELGNDQASAHGGPITFAVDNKGHILSRE</sequence>
<dbReference type="Proteomes" id="UP000032702">
    <property type="component" value="Unassembled WGS sequence"/>
</dbReference>
<comment type="caution">
    <text evidence="2">The sequence shown here is derived from an EMBL/GenBank/DDBJ whole genome shotgun (WGS) entry which is preliminary data.</text>
</comment>
<dbReference type="EMBL" id="AAMD01000180">
    <property type="protein sequence ID" value="EAU63157.1"/>
    <property type="molecule type" value="Genomic_DNA"/>
</dbReference>
<accession>Q08RP0</accession>
<evidence type="ECO:0000256" key="1">
    <source>
        <dbReference type="SAM" id="MobiDB-lite"/>
    </source>
</evidence>
<proteinExistence type="predicted"/>
<gene>
    <name evidence="2" type="ORF">STIAU_6455</name>
</gene>
<evidence type="ECO:0000313" key="3">
    <source>
        <dbReference type="Proteomes" id="UP000032702"/>
    </source>
</evidence>
<dbReference type="AlphaFoldDB" id="Q08RP0"/>
<evidence type="ECO:0000313" key="2">
    <source>
        <dbReference type="EMBL" id="EAU63157.1"/>
    </source>
</evidence>
<reference evidence="2 3" key="1">
    <citation type="submission" date="2006-04" db="EMBL/GenBank/DDBJ databases">
        <authorList>
            <person name="Nierman W.C."/>
        </authorList>
    </citation>
    <scope>NUCLEOTIDE SEQUENCE [LARGE SCALE GENOMIC DNA]</scope>
    <source>
        <strain evidence="2 3">DW4/3-1</strain>
    </source>
</reference>
<protein>
    <submittedName>
        <fullName evidence="2">Uncharacterized protein</fullName>
    </submittedName>
</protein>